<evidence type="ECO:0000256" key="25">
    <source>
        <dbReference type="ARBA" id="ARBA00060592"/>
    </source>
</evidence>
<comment type="similarity">
    <text evidence="4">In the C-terminal section; belongs to the transpeptidase family.</text>
</comment>
<evidence type="ECO:0000256" key="9">
    <source>
        <dbReference type="ARBA" id="ARBA00022670"/>
    </source>
</evidence>
<evidence type="ECO:0000256" key="22">
    <source>
        <dbReference type="ARBA" id="ARBA00034000"/>
    </source>
</evidence>
<dbReference type="FunFam" id="1.10.3810.10:FF:000001">
    <property type="entry name" value="Penicillin-binding protein 1A"/>
    <property type="match status" value="1"/>
</dbReference>
<feature type="compositionally biased region" description="Polar residues" evidence="26">
    <location>
        <begin position="770"/>
        <end position="782"/>
    </location>
</feature>
<dbReference type="EMBL" id="AP023367">
    <property type="protein sequence ID" value="BCJ92608.1"/>
    <property type="molecule type" value="Genomic_DNA"/>
</dbReference>
<feature type="compositionally biased region" description="Low complexity" evidence="26">
    <location>
        <begin position="698"/>
        <end position="710"/>
    </location>
</feature>
<sequence>MEQKTNNTRKVTTNKNTVKKHSKKPSKKRSRFKRKLRWFFLLFSLFFSLTMLAACLIFYVKYGEEFSSYQKLAKQLVSQSDFDTFRQQETSLVYGKDGELITALKGEKDVYYLDYKEIPKAAVDAMISIEDKKFMNHGGIDLLANIRAAVELVKHKGGITQGASTITQQLARNIYLSNEVSYERKFKEIFISVELEKKYNKYQILEFYLNNIYFANGFYGIQAASKGYFNKDVNELSLSQIAFLCAIPNNPTIYDPFDYPENTSKRRDRILFQMYEDGKIAKSEYQAAVSEEMKVVQKKMTTNNYVETYVFYSAARALMAQQGFEFKNEFESDEDRKAYEEAYTEAYNQCHKSLYYEGYRIYTSIDLKKQSELQQAVDDNLKDYQEKTKEGIYTLQGAAVSIENETGRVVAIVGGRYQKTTGYTLNRGYQSYRQPGSAIKPLIVYTPAFERGYYPDTIVVDEKFEGGPSNSNKKYSGKITIRKAVEVSKNTIAWRLFEELTPKTGLSYLLNMDFKRIDKNDYYPAASLGGFTIGTSPVEMTAAYAAIENDGIYREPTCIITIKDSEGNTIVSDSISKKRIYDTNAARIMTDVLQSVMKNGTGKGLGVLNMPSAGKTGTTNDKKDGWFVGYTPYYTTGVWVGYDMPKAMAQLSGATFPGGIWKQYMNAIHADLDLVQFKAYEDTRPPEVTEAPEEEITEAPTPTPTEVPEITEPPEEITDVPEEPIDDTVEDPDDWEEWPEDEDPEESTDTPTKSLEDIDNENNEDWTVDEQGNPNEQSLGEP</sequence>
<feature type="compositionally biased region" description="Basic residues" evidence="26">
    <location>
        <begin position="17"/>
        <end position="29"/>
    </location>
</feature>
<dbReference type="GO" id="GO:0006508">
    <property type="term" value="P:proteolysis"/>
    <property type="evidence" value="ECO:0007669"/>
    <property type="project" value="UniProtKB-KW"/>
</dbReference>
<feature type="region of interest" description="Disordered" evidence="26">
    <location>
        <begin position="684"/>
        <end position="782"/>
    </location>
</feature>
<keyword evidence="21" id="KW-0961">Cell wall biogenesis/degradation</keyword>
<dbReference type="Pfam" id="PF00905">
    <property type="entry name" value="Transpeptidase"/>
    <property type="match status" value="1"/>
</dbReference>
<organism evidence="28 29">
    <name type="scientific">Anaerocolumna cellulosilytica</name>
    <dbReference type="NCBI Taxonomy" id="433286"/>
    <lineage>
        <taxon>Bacteria</taxon>
        <taxon>Bacillati</taxon>
        <taxon>Bacillota</taxon>
        <taxon>Clostridia</taxon>
        <taxon>Lachnospirales</taxon>
        <taxon>Lachnospiraceae</taxon>
        <taxon>Anaerocolumna</taxon>
    </lineage>
</organism>
<keyword evidence="13" id="KW-0378">Hydrolase</keyword>
<keyword evidence="19" id="KW-0046">Antibiotic resistance</keyword>
<reference evidence="28 29" key="1">
    <citation type="journal article" date="2016" name="Int. J. Syst. Evol. Microbiol.">
        <title>Descriptions of Anaerotaenia torta gen. nov., sp. nov. and Anaerocolumna cellulosilytica gen. nov., sp. nov. isolated from a methanogenic reactor of cattle waste.</title>
        <authorList>
            <person name="Uek A."/>
            <person name="Ohtaki Y."/>
            <person name="Kaku N."/>
            <person name="Ueki K."/>
        </authorList>
    </citation>
    <scope>NUCLEOTIDE SEQUENCE [LARGE SCALE GENOMIC DNA]</scope>
    <source>
        <strain evidence="28 29">SN021</strain>
    </source>
</reference>
<keyword evidence="20" id="KW-0511">Multifunctional enzyme</keyword>
<comment type="subcellular location">
    <subcellularLocation>
        <location evidence="2">Cell membrane</location>
        <topology evidence="2">Single-pass type II membrane protein</topology>
    </subcellularLocation>
</comment>
<dbReference type="GO" id="GO:0009002">
    <property type="term" value="F:serine-type D-Ala-D-Ala carboxypeptidase activity"/>
    <property type="evidence" value="ECO:0007669"/>
    <property type="project" value="UniProtKB-EC"/>
</dbReference>
<evidence type="ECO:0000313" key="29">
    <source>
        <dbReference type="Proteomes" id="UP000515561"/>
    </source>
</evidence>
<dbReference type="KEGG" id="acel:acsn021_01770"/>
<dbReference type="GO" id="GO:0046677">
    <property type="term" value="P:response to antibiotic"/>
    <property type="evidence" value="ECO:0007669"/>
    <property type="project" value="UniProtKB-KW"/>
</dbReference>
<dbReference type="InterPro" id="IPR001460">
    <property type="entry name" value="PCN-bd_Tpept"/>
</dbReference>
<evidence type="ECO:0000256" key="18">
    <source>
        <dbReference type="ARBA" id="ARBA00023136"/>
    </source>
</evidence>
<dbReference type="GO" id="GO:0008955">
    <property type="term" value="F:peptidoglycan glycosyltransferase activity"/>
    <property type="evidence" value="ECO:0007669"/>
    <property type="project" value="UniProtKB-EC"/>
</dbReference>
<dbReference type="GO" id="GO:0005886">
    <property type="term" value="C:plasma membrane"/>
    <property type="evidence" value="ECO:0007669"/>
    <property type="project" value="UniProtKB-SubCell"/>
</dbReference>
<evidence type="ECO:0000256" key="10">
    <source>
        <dbReference type="ARBA" id="ARBA00022676"/>
    </source>
</evidence>
<dbReference type="Gene3D" id="3.40.710.10">
    <property type="entry name" value="DD-peptidase/beta-lactamase superfamily"/>
    <property type="match status" value="1"/>
</dbReference>
<comment type="catalytic activity">
    <reaction evidence="24">
        <text>[GlcNAc-(1-&gt;4)-Mur2Ac(oyl-L-Ala-gamma-D-Glu-L-Lys-D-Ala-D-Ala)](n)-di-trans,octa-cis-undecaprenyl diphosphate + beta-D-GlcNAc-(1-&gt;4)-Mur2Ac(oyl-L-Ala-gamma-D-Glu-L-Lys-D-Ala-D-Ala)-di-trans,octa-cis-undecaprenyl diphosphate = [GlcNAc-(1-&gt;4)-Mur2Ac(oyl-L-Ala-gamma-D-Glu-L-Lys-D-Ala-D-Ala)](n+1)-di-trans,octa-cis-undecaprenyl diphosphate + di-trans,octa-cis-undecaprenyl diphosphate + H(+)</text>
        <dbReference type="Rhea" id="RHEA:23708"/>
        <dbReference type="Rhea" id="RHEA-COMP:9602"/>
        <dbReference type="Rhea" id="RHEA-COMP:9603"/>
        <dbReference type="ChEBI" id="CHEBI:15378"/>
        <dbReference type="ChEBI" id="CHEBI:58405"/>
        <dbReference type="ChEBI" id="CHEBI:60033"/>
        <dbReference type="ChEBI" id="CHEBI:78435"/>
        <dbReference type="EC" id="2.4.99.28"/>
    </reaction>
</comment>
<comment type="pathway">
    <text evidence="3">Cell wall biogenesis; peptidoglycan biosynthesis.</text>
</comment>
<keyword evidence="8" id="KW-0121">Carboxypeptidase</keyword>
<gene>
    <name evidence="28" type="primary">pbpD</name>
    <name evidence="28" type="ORF">acsn021_01770</name>
</gene>
<evidence type="ECO:0000256" key="19">
    <source>
        <dbReference type="ARBA" id="ARBA00023251"/>
    </source>
</evidence>
<evidence type="ECO:0000256" key="13">
    <source>
        <dbReference type="ARBA" id="ARBA00022801"/>
    </source>
</evidence>
<dbReference type="UniPathway" id="UPA00219"/>
<dbReference type="InterPro" id="IPR001264">
    <property type="entry name" value="Glyco_trans_51"/>
</dbReference>
<dbReference type="EC" id="3.4.16.4" evidence="6"/>
<dbReference type="InterPro" id="IPR012338">
    <property type="entry name" value="Beta-lactam/transpept-like"/>
</dbReference>
<proteinExistence type="inferred from homology"/>
<evidence type="ECO:0000256" key="1">
    <source>
        <dbReference type="ARBA" id="ARBA00002624"/>
    </source>
</evidence>
<evidence type="ECO:0000256" key="5">
    <source>
        <dbReference type="ARBA" id="ARBA00007739"/>
    </source>
</evidence>
<keyword evidence="14" id="KW-0133">Cell shape</keyword>
<keyword evidence="17 27" id="KW-1133">Transmembrane helix</keyword>
<evidence type="ECO:0000256" key="16">
    <source>
        <dbReference type="ARBA" id="ARBA00022984"/>
    </source>
</evidence>
<keyword evidence="29" id="KW-1185">Reference proteome</keyword>
<dbReference type="GO" id="GO:0009252">
    <property type="term" value="P:peptidoglycan biosynthetic process"/>
    <property type="evidence" value="ECO:0007669"/>
    <property type="project" value="UniProtKB-UniPathway"/>
</dbReference>
<keyword evidence="12 27" id="KW-0812">Transmembrane</keyword>
<dbReference type="NCBIfam" id="TIGR02074">
    <property type="entry name" value="PBP_1a_fam"/>
    <property type="match status" value="1"/>
</dbReference>
<dbReference type="Pfam" id="PF00912">
    <property type="entry name" value="Transgly"/>
    <property type="match status" value="1"/>
</dbReference>
<feature type="compositionally biased region" description="Acidic residues" evidence="26">
    <location>
        <begin position="712"/>
        <end position="748"/>
    </location>
</feature>
<feature type="compositionally biased region" description="Acidic residues" evidence="26">
    <location>
        <begin position="757"/>
        <end position="768"/>
    </location>
</feature>
<evidence type="ECO:0000256" key="3">
    <source>
        <dbReference type="ARBA" id="ARBA00004752"/>
    </source>
</evidence>
<dbReference type="InterPro" id="IPR036950">
    <property type="entry name" value="PBP_transglycosylase"/>
</dbReference>
<keyword evidence="15" id="KW-0735">Signal-anchor</keyword>
<keyword evidence="10" id="KW-0328">Glycosyltransferase</keyword>
<evidence type="ECO:0000256" key="20">
    <source>
        <dbReference type="ARBA" id="ARBA00023268"/>
    </source>
</evidence>
<evidence type="ECO:0000256" key="26">
    <source>
        <dbReference type="SAM" id="MobiDB-lite"/>
    </source>
</evidence>
<dbReference type="AlphaFoldDB" id="A0A6S6R0U6"/>
<evidence type="ECO:0000256" key="2">
    <source>
        <dbReference type="ARBA" id="ARBA00004401"/>
    </source>
</evidence>
<dbReference type="PANTHER" id="PTHR32282:SF33">
    <property type="entry name" value="PEPTIDOGLYCAN GLYCOSYLTRANSFERASE"/>
    <property type="match status" value="1"/>
</dbReference>
<feature type="compositionally biased region" description="Low complexity" evidence="26">
    <location>
        <begin position="1"/>
        <end position="16"/>
    </location>
</feature>
<dbReference type="EC" id="2.4.99.28" evidence="23"/>
<dbReference type="SUPFAM" id="SSF56601">
    <property type="entry name" value="beta-lactamase/transpeptidase-like"/>
    <property type="match status" value="1"/>
</dbReference>
<evidence type="ECO:0000256" key="21">
    <source>
        <dbReference type="ARBA" id="ARBA00023316"/>
    </source>
</evidence>
<dbReference type="GO" id="GO:0071555">
    <property type="term" value="P:cell wall organization"/>
    <property type="evidence" value="ECO:0007669"/>
    <property type="project" value="UniProtKB-KW"/>
</dbReference>
<evidence type="ECO:0000313" key="28">
    <source>
        <dbReference type="EMBL" id="BCJ92608.1"/>
    </source>
</evidence>
<evidence type="ECO:0000256" key="23">
    <source>
        <dbReference type="ARBA" id="ARBA00044770"/>
    </source>
</evidence>
<dbReference type="SUPFAM" id="SSF53955">
    <property type="entry name" value="Lysozyme-like"/>
    <property type="match status" value="1"/>
</dbReference>
<dbReference type="RefSeq" id="WP_184095685.1">
    <property type="nucleotide sequence ID" value="NZ_AP023367.1"/>
</dbReference>
<protein>
    <recommendedName>
        <fullName evidence="7">Penicillin-binding protein 1A</fullName>
        <ecNumber evidence="23">2.4.99.28</ecNumber>
        <ecNumber evidence="6">3.4.16.4</ecNumber>
    </recommendedName>
</protein>
<evidence type="ECO:0000256" key="14">
    <source>
        <dbReference type="ARBA" id="ARBA00022960"/>
    </source>
</evidence>
<comment type="catalytic activity">
    <reaction evidence="22">
        <text>Preferential cleavage: (Ac)2-L-Lys-D-Ala-|-D-Ala. Also transpeptidation of peptidyl-alanyl moieties that are N-acyl substituents of D-alanine.</text>
        <dbReference type="EC" id="3.4.16.4"/>
    </reaction>
</comment>
<evidence type="ECO:0000256" key="4">
    <source>
        <dbReference type="ARBA" id="ARBA00007090"/>
    </source>
</evidence>
<keyword evidence="11" id="KW-0808">Transferase</keyword>
<feature type="transmembrane region" description="Helical" evidence="27">
    <location>
        <begin position="38"/>
        <end position="60"/>
    </location>
</feature>
<keyword evidence="16" id="KW-0573">Peptidoglycan synthesis</keyword>
<dbReference type="Gene3D" id="1.10.3810.10">
    <property type="entry name" value="Biosynthetic peptidoglycan transglycosylase-like"/>
    <property type="match status" value="1"/>
</dbReference>
<dbReference type="InterPro" id="IPR023346">
    <property type="entry name" value="Lysozyme-like_dom_sf"/>
</dbReference>
<comment type="similarity">
    <text evidence="5">In the N-terminal section; belongs to the glycosyltransferase 51 family.</text>
</comment>
<evidence type="ECO:0000256" key="17">
    <source>
        <dbReference type="ARBA" id="ARBA00022989"/>
    </source>
</evidence>
<evidence type="ECO:0000256" key="7">
    <source>
        <dbReference type="ARBA" id="ARBA00018638"/>
    </source>
</evidence>
<evidence type="ECO:0000256" key="8">
    <source>
        <dbReference type="ARBA" id="ARBA00022645"/>
    </source>
</evidence>
<dbReference type="PANTHER" id="PTHR32282">
    <property type="entry name" value="BINDING PROTEIN TRANSPEPTIDASE, PUTATIVE-RELATED"/>
    <property type="match status" value="1"/>
</dbReference>
<feature type="region of interest" description="Disordered" evidence="26">
    <location>
        <begin position="1"/>
        <end position="29"/>
    </location>
</feature>
<evidence type="ECO:0000256" key="27">
    <source>
        <dbReference type="SAM" id="Phobius"/>
    </source>
</evidence>
<dbReference type="GO" id="GO:0008360">
    <property type="term" value="P:regulation of cell shape"/>
    <property type="evidence" value="ECO:0007669"/>
    <property type="project" value="UniProtKB-KW"/>
</dbReference>
<dbReference type="GO" id="GO:0008658">
    <property type="term" value="F:penicillin binding"/>
    <property type="evidence" value="ECO:0007669"/>
    <property type="project" value="InterPro"/>
</dbReference>
<keyword evidence="18 27" id="KW-0472">Membrane</keyword>
<evidence type="ECO:0000256" key="6">
    <source>
        <dbReference type="ARBA" id="ARBA00012448"/>
    </source>
</evidence>
<dbReference type="InterPro" id="IPR050396">
    <property type="entry name" value="Glycosyltr_51/Transpeptidase"/>
</dbReference>
<comment type="pathway">
    <text evidence="25">Glycan biosynthesis.</text>
</comment>
<name>A0A6S6R0U6_9FIRM</name>
<evidence type="ECO:0000256" key="11">
    <source>
        <dbReference type="ARBA" id="ARBA00022679"/>
    </source>
</evidence>
<accession>A0A6S6R0U6</accession>
<evidence type="ECO:0000256" key="12">
    <source>
        <dbReference type="ARBA" id="ARBA00022692"/>
    </source>
</evidence>
<dbReference type="Proteomes" id="UP000515561">
    <property type="component" value="Chromosome"/>
</dbReference>
<keyword evidence="9" id="KW-0645">Protease</keyword>
<evidence type="ECO:0000256" key="15">
    <source>
        <dbReference type="ARBA" id="ARBA00022968"/>
    </source>
</evidence>
<evidence type="ECO:0000256" key="24">
    <source>
        <dbReference type="ARBA" id="ARBA00049902"/>
    </source>
</evidence>
<comment type="function">
    <text evidence="1">Cell wall formation. Synthesis of cross-linked peptidoglycan from the lipid intermediates. The enzyme has a penicillin-insensitive transglycosylase N-terminal domain (formation of linear glycan strands) and a penicillin-sensitive transpeptidase C-terminal domain (cross-linking of the peptide subunits).</text>
</comment>